<evidence type="ECO:0000256" key="1">
    <source>
        <dbReference type="SAM" id="MobiDB-lite"/>
    </source>
</evidence>
<feature type="compositionally biased region" description="Basic residues" evidence="1">
    <location>
        <begin position="124"/>
        <end position="133"/>
    </location>
</feature>
<sequence length="567" mass="62092">MKVVQAAYSLPLLLCVYTPVGVTGFVVPGLGCRSRHHQHYQDRSSSSFVLALPSAADDRSAAAGTTAAGRGRAREIATQARRRARDARSRVRETLPPSNMQGAVQAPPSREDETETVTTVQRRTTPRQRRKKAPSTSQQGHVSRPRRPNSEAAAARAAIPREHQGGTNSRPPPPPEDRKKMRRNSAAAPAAAADGDTRDVNALVKKLLEEYCSKAPLEEQWPPGRRIRVRGVEIFYKVVGDLSEYGRVISFDRPGFGRTERVMPPAGGLPWRLCSKTMGENPYSADFAAKVLFGVLDRLGVDKVIVVAHSLGAQVALRAARSRPGMIRAMVLVAPAVLNPLDSKFVMGRDPNANLFSAILNLRTRVEMTAKLAAFNLQLLQPGEGPLHAVRNMTLNGDVEERVQQNFHDRSITLGRPELVAKYIEPLRDPLWDRGLVHFYKSLQGEVQPGEQLLQNTLDVWKGPSMIITGDDDPTVPTQSSIYVAEAMEGRLVVVESCSHIPMDERAEGVIGYLDSFIPSPPHFPVSGSCVDVFVVKVFSSAVLSFANSVEVEDAWQAVGSSAKSWW</sequence>
<feature type="compositionally biased region" description="Low complexity" evidence="1">
    <location>
        <begin position="61"/>
        <end position="70"/>
    </location>
</feature>
<dbReference type="eggNOG" id="KOG1454">
    <property type="taxonomic scope" value="Eukaryota"/>
</dbReference>
<dbReference type="AlphaFoldDB" id="D7FNS2"/>
<dbReference type="Gene3D" id="3.40.50.1820">
    <property type="entry name" value="alpha/beta hydrolase"/>
    <property type="match status" value="1"/>
</dbReference>
<dbReference type="InterPro" id="IPR000073">
    <property type="entry name" value="AB_hydrolase_1"/>
</dbReference>
<reference evidence="3 4" key="1">
    <citation type="journal article" date="2010" name="Nature">
        <title>The Ectocarpus genome and the independent evolution of multicellularity in brown algae.</title>
        <authorList>
            <person name="Cock J.M."/>
            <person name="Sterck L."/>
            <person name="Rouze P."/>
            <person name="Scornet D."/>
            <person name="Allen A.E."/>
            <person name="Amoutzias G."/>
            <person name="Anthouard V."/>
            <person name="Artiguenave F."/>
            <person name="Aury J.M."/>
            <person name="Badger J.H."/>
            <person name="Beszteri B."/>
            <person name="Billiau K."/>
            <person name="Bonnet E."/>
            <person name="Bothwell J.H."/>
            <person name="Bowler C."/>
            <person name="Boyen C."/>
            <person name="Brownlee C."/>
            <person name="Carrano C.J."/>
            <person name="Charrier B."/>
            <person name="Cho G.Y."/>
            <person name="Coelho S.M."/>
            <person name="Collen J."/>
            <person name="Corre E."/>
            <person name="Da Silva C."/>
            <person name="Delage L."/>
            <person name="Delaroque N."/>
            <person name="Dittami S.M."/>
            <person name="Doulbeau S."/>
            <person name="Elias M."/>
            <person name="Farnham G."/>
            <person name="Gachon C.M."/>
            <person name="Gschloessl B."/>
            <person name="Heesch S."/>
            <person name="Jabbari K."/>
            <person name="Jubin C."/>
            <person name="Kawai H."/>
            <person name="Kimura K."/>
            <person name="Kloareg B."/>
            <person name="Kupper F.C."/>
            <person name="Lang D."/>
            <person name="Le Bail A."/>
            <person name="Leblanc C."/>
            <person name="Lerouge P."/>
            <person name="Lohr M."/>
            <person name="Lopez P.J."/>
            <person name="Martens C."/>
            <person name="Maumus F."/>
            <person name="Michel G."/>
            <person name="Miranda-Saavedra D."/>
            <person name="Morales J."/>
            <person name="Moreau H."/>
            <person name="Motomura T."/>
            <person name="Nagasato C."/>
            <person name="Napoli C.A."/>
            <person name="Nelson D.R."/>
            <person name="Nyvall-Collen P."/>
            <person name="Peters A.F."/>
            <person name="Pommier C."/>
            <person name="Potin P."/>
            <person name="Poulain J."/>
            <person name="Quesneville H."/>
            <person name="Read B."/>
            <person name="Rensing S.A."/>
            <person name="Ritter A."/>
            <person name="Rousvoal S."/>
            <person name="Samanta M."/>
            <person name="Samson G."/>
            <person name="Schroeder D.C."/>
            <person name="Segurens B."/>
            <person name="Strittmatter M."/>
            <person name="Tonon T."/>
            <person name="Tregear J.W."/>
            <person name="Valentin K."/>
            <person name="von Dassow P."/>
            <person name="Yamagishi T."/>
            <person name="Van de Peer Y."/>
            <person name="Wincker P."/>
        </authorList>
    </citation>
    <scope>NUCLEOTIDE SEQUENCE [LARGE SCALE GENOMIC DNA]</scope>
    <source>
        <strain evidence="4">Ec32 / CCAP1310/4</strain>
    </source>
</reference>
<evidence type="ECO:0000259" key="2">
    <source>
        <dbReference type="Pfam" id="PF00561"/>
    </source>
</evidence>
<evidence type="ECO:0000313" key="3">
    <source>
        <dbReference type="EMBL" id="CBJ26083.1"/>
    </source>
</evidence>
<dbReference type="PANTHER" id="PTHR43689:SF8">
    <property type="entry name" value="ALPHA_BETA-HYDROLASES SUPERFAMILY PROTEIN"/>
    <property type="match status" value="1"/>
</dbReference>
<dbReference type="PANTHER" id="PTHR43689">
    <property type="entry name" value="HYDROLASE"/>
    <property type="match status" value="1"/>
</dbReference>
<feature type="region of interest" description="Disordered" evidence="1">
    <location>
        <begin position="61"/>
        <end position="197"/>
    </location>
</feature>
<dbReference type="Pfam" id="PF00561">
    <property type="entry name" value="Abhydrolase_1"/>
    <property type="match status" value="1"/>
</dbReference>
<gene>
    <name evidence="3" type="ORF">Esi_0018_0205</name>
</gene>
<accession>D7FNS2</accession>
<keyword evidence="4" id="KW-1185">Reference proteome</keyword>
<feature type="domain" description="AB hydrolase-1" evidence="2">
    <location>
        <begin position="233"/>
        <end position="506"/>
    </location>
</feature>
<dbReference type="STRING" id="2880.D7FNS2"/>
<proteinExistence type="predicted"/>
<organism evidence="3 4">
    <name type="scientific">Ectocarpus siliculosus</name>
    <name type="common">Brown alga</name>
    <name type="synonym">Conferva siliculosa</name>
    <dbReference type="NCBI Taxonomy" id="2880"/>
    <lineage>
        <taxon>Eukaryota</taxon>
        <taxon>Sar</taxon>
        <taxon>Stramenopiles</taxon>
        <taxon>Ochrophyta</taxon>
        <taxon>PX clade</taxon>
        <taxon>Phaeophyceae</taxon>
        <taxon>Ectocarpales</taxon>
        <taxon>Ectocarpaceae</taxon>
        <taxon>Ectocarpus</taxon>
    </lineage>
</organism>
<dbReference type="Proteomes" id="UP000002630">
    <property type="component" value="Linkage Group LG02"/>
</dbReference>
<evidence type="ECO:0000313" key="4">
    <source>
        <dbReference type="Proteomes" id="UP000002630"/>
    </source>
</evidence>
<dbReference type="OrthoDB" id="19657at2759"/>
<dbReference type="InterPro" id="IPR029058">
    <property type="entry name" value="AB_hydrolase_fold"/>
</dbReference>
<protein>
    <recommendedName>
        <fullName evidence="2">AB hydrolase-1 domain-containing protein</fullName>
    </recommendedName>
</protein>
<name>D7FNS2_ECTSI</name>
<dbReference type="InParanoid" id="D7FNS2"/>
<dbReference type="EMBL" id="FN649727">
    <property type="protein sequence ID" value="CBJ26083.1"/>
    <property type="molecule type" value="Genomic_DNA"/>
</dbReference>
<dbReference type="SUPFAM" id="SSF53474">
    <property type="entry name" value="alpha/beta-Hydrolases"/>
    <property type="match status" value="1"/>
</dbReference>
<dbReference type="EMBL" id="FN648291">
    <property type="protein sequence ID" value="CBJ26083.1"/>
    <property type="molecule type" value="Genomic_DNA"/>
</dbReference>